<dbReference type="EMBL" id="RWGY01000031">
    <property type="protein sequence ID" value="TVU15224.1"/>
    <property type="molecule type" value="Genomic_DNA"/>
</dbReference>
<organism evidence="3 4">
    <name type="scientific">Eragrostis curvula</name>
    <name type="common">weeping love grass</name>
    <dbReference type="NCBI Taxonomy" id="38414"/>
    <lineage>
        <taxon>Eukaryota</taxon>
        <taxon>Viridiplantae</taxon>
        <taxon>Streptophyta</taxon>
        <taxon>Embryophyta</taxon>
        <taxon>Tracheophyta</taxon>
        <taxon>Spermatophyta</taxon>
        <taxon>Magnoliopsida</taxon>
        <taxon>Liliopsida</taxon>
        <taxon>Poales</taxon>
        <taxon>Poaceae</taxon>
        <taxon>PACMAD clade</taxon>
        <taxon>Chloridoideae</taxon>
        <taxon>Eragrostideae</taxon>
        <taxon>Eragrostidinae</taxon>
        <taxon>Eragrostis</taxon>
    </lineage>
</organism>
<dbReference type="Proteomes" id="UP000324897">
    <property type="component" value="Unassembled WGS sequence"/>
</dbReference>
<name>A0A5J9TV47_9POAL</name>
<feature type="transmembrane region" description="Helical" evidence="2">
    <location>
        <begin position="280"/>
        <end position="303"/>
    </location>
</feature>
<dbReference type="OrthoDB" id="692168at2759"/>
<evidence type="ECO:0000313" key="3">
    <source>
        <dbReference type="EMBL" id="TVU15224.1"/>
    </source>
</evidence>
<keyword evidence="2" id="KW-0812">Transmembrane</keyword>
<keyword evidence="2" id="KW-1133">Transmembrane helix</keyword>
<reference evidence="3 4" key="1">
    <citation type="journal article" date="2019" name="Sci. Rep.">
        <title>A high-quality genome of Eragrostis curvula grass provides insights into Poaceae evolution and supports new strategies to enhance forage quality.</title>
        <authorList>
            <person name="Carballo J."/>
            <person name="Santos B.A.C.M."/>
            <person name="Zappacosta D."/>
            <person name="Garbus I."/>
            <person name="Selva J.P."/>
            <person name="Gallo C.A."/>
            <person name="Diaz A."/>
            <person name="Albertini E."/>
            <person name="Caccamo M."/>
            <person name="Echenique V."/>
        </authorList>
    </citation>
    <scope>NUCLEOTIDE SEQUENCE [LARGE SCALE GENOMIC DNA]</scope>
    <source>
        <strain evidence="4">cv. Victoria</strain>
        <tissue evidence="3">Leaf</tissue>
    </source>
</reference>
<dbReference type="AlphaFoldDB" id="A0A5J9TV47"/>
<feature type="region of interest" description="Disordered" evidence="1">
    <location>
        <begin position="461"/>
        <end position="539"/>
    </location>
</feature>
<evidence type="ECO:0000256" key="2">
    <source>
        <dbReference type="SAM" id="Phobius"/>
    </source>
</evidence>
<protein>
    <submittedName>
        <fullName evidence="3">Uncharacterized protein</fullName>
    </submittedName>
</protein>
<comment type="caution">
    <text evidence="3">The sequence shown here is derived from an EMBL/GenBank/DDBJ whole genome shotgun (WGS) entry which is preliminary data.</text>
</comment>
<feature type="transmembrane region" description="Helical" evidence="2">
    <location>
        <begin position="256"/>
        <end position="274"/>
    </location>
</feature>
<keyword evidence="2" id="KW-0472">Membrane</keyword>
<accession>A0A5J9TV47</accession>
<evidence type="ECO:0000256" key="1">
    <source>
        <dbReference type="SAM" id="MobiDB-lite"/>
    </source>
</evidence>
<evidence type="ECO:0000313" key="4">
    <source>
        <dbReference type="Proteomes" id="UP000324897"/>
    </source>
</evidence>
<keyword evidence="4" id="KW-1185">Reference proteome</keyword>
<feature type="non-terminal residue" evidence="3">
    <location>
        <position position="1"/>
    </location>
</feature>
<feature type="transmembrane region" description="Helical" evidence="2">
    <location>
        <begin position="404"/>
        <end position="431"/>
    </location>
</feature>
<gene>
    <name evidence="3" type="ORF">EJB05_38732</name>
</gene>
<proteinExistence type="predicted"/>
<dbReference type="Gramene" id="TVU15224">
    <property type="protein sequence ID" value="TVU15224"/>
    <property type="gene ID" value="EJB05_38732"/>
</dbReference>
<sequence length="539" mass="57497">MADVVVAAPHRATATVRPTPFAVFDVPAAGSRSGATAIRDTPVAVSSVPAATPVPAALVAAAAALIGVSAQVSTTLAYFAAFAVSLVPVARAAWPEEVDGDLGRLDARLRRWARAAFASARADLAADMRRLRRAARGNAVVAPVYDRAEERARVAFAAVADGFVASRRWAEAAWREHRGAARTAWFVLRLVPRAIYWLGAGLIEEAYDGAVVRAPAVLSYLRGVVKEIRKKKSVDAVVSSSYGGISHMDMPCLIKTAGYVVICADMAVYVNAIFGISFRFWVPCFFVTCFTALIVAEWVCGLLEEDDDSIEPTRNAEVKVPESWRYLWFTMITAHFVDVYLLRLALGPRPVAVAFLALCNVKVINVGKKVQRTPDGDGDGSAGGAGKWRRVATAVLAASSVKVFAIYVLLGFQPAALSLASLGVTTVLLLIREENLSDLEAPGHFDSGRKAVREEGAGFAGNDIVGGAGEEAEVGAEDSNTSVDDAEAHGEGSDEAEEHVEEQRHEEPDCSSSSSNNMDDWNVVEMDDFDSPIVAADQS</sequence>